<protein>
    <submittedName>
        <fullName evidence="5">Uncharacterized protein</fullName>
    </submittedName>
</protein>
<dbReference type="Gene3D" id="1.10.101.10">
    <property type="entry name" value="PGBD-like superfamily/PGBD"/>
    <property type="match status" value="1"/>
</dbReference>
<dbReference type="InterPro" id="IPR018466">
    <property type="entry name" value="Kre9/Knh1-like_N"/>
</dbReference>
<dbReference type="EMBL" id="PFBD01000028">
    <property type="protein sequence ID" value="PIR86701.1"/>
    <property type="molecule type" value="Genomic_DNA"/>
</dbReference>
<proteinExistence type="predicted"/>
<dbReference type="InterPro" id="IPR036365">
    <property type="entry name" value="PGBD-like_sf"/>
</dbReference>
<evidence type="ECO:0000313" key="6">
    <source>
        <dbReference type="Proteomes" id="UP000229526"/>
    </source>
</evidence>
<evidence type="ECO:0000256" key="2">
    <source>
        <dbReference type="SAM" id="SignalP"/>
    </source>
</evidence>
<feature type="chain" id="PRO_5013823129" evidence="2">
    <location>
        <begin position="23"/>
        <end position="462"/>
    </location>
</feature>
<name>A0A2H0UJY2_9BACT</name>
<dbReference type="Pfam" id="PF10342">
    <property type="entry name" value="Kre9_KNH"/>
    <property type="match status" value="1"/>
</dbReference>
<evidence type="ECO:0000313" key="5">
    <source>
        <dbReference type="EMBL" id="PIR86701.1"/>
    </source>
</evidence>
<gene>
    <name evidence="5" type="ORF">COU11_04290</name>
</gene>
<organism evidence="5 6">
    <name type="scientific">Candidatus Harrisonbacteria bacterium CG10_big_fil_rev_8_21_14_0_10_49_15</name>
    <dbReference type="NCBI Taxonomy" id="1974587"/>
    <lineage>
        <taxon>Bacteria</taxon>
        <taxon>Candidatus Harrisoniibacteriota</taxon>
    </lineage>
</organism>
<accession>A0A2H0UJY2</accession>
<evidence type="ECO:0000259" key="4">
    <source>
        <dbReference type="Pfam" id="PF10342"/>
    </source>
</evidence>
<sequence>MKKFFIAGFAVVLLTLPLAAGAQSLQEQLDTLLIMLAKLQVQVAQQNSAQAGAQTSTNELKSGMGCDFTRSLYIGLTGSDVTCLQGYLIEDGYLNVSASGYFGNATHTGVQRWQAANGISNVGTFGPVSRAAYSRLVARSSGGLKDDSTVNSSVNSSPRCTITANKSSYKLGETIKVSWTSQNATYAVFKQDVSGKDHLKLPGDKLTASGSQTLAADVTGNPDVTLFVYNAKGSGSCKVIIPVISANMTSIQVTYPQEGFVLDNSGAKDSGIIANIQWNQQNGNHPVSIYLLDADNQVARTIATRIRDTGTYRWKYDPTLPAGKYQIRVDVLYPAQDGGQPSYGQDNAYSGYFTISSPEQSLTITGHKNGYWITRGYNQYFTWSTVGISSSAPVTIDLIDEAGATHRLSRNLTNTGAAYLSTVYDVDGVALPDGDYSMKFCAEVTGTLMCDIISPLTLSDKG</sequence>
<dbReference type="Pfam" id="PF01471">
    <property type="entry name" value="PG_binding_1"/>
    <property type="match status" value="1"/>
</dbReference>
<feature type="domain" description="Peptidoglycan binding-like" evidence="3">
    <location>
        <begin position="77"/>
        <end position="120"/>
    </location>
</feature>
<dbReference type="Proteomes" id="UP000229526">
    <property type="component" value="Unassembled WGS sequence"/>
</dbReference>
<evidence type="ECO:0000259" key="3">
    <source>
        <dbReference type="Pfam" id="PF01471"/>
    </source>
</evidence>
<dbReference type="InterPro" id="IPR036366">
    <property type="entry name" value="PGBDSf"/>
</dbReference>
<evidence type="ECO:0000256" key="1">
    <source>
        <dbReference type="ARBA" id="ARBA00022729"/>
    </source>
</evidence>
<feature type="domain" description="Yeast cell wall synthesis Kre9/Knh1-like N-terminal" evidence="4">
    <location>
        <begin position="275"/>
        <end position="355"/>
    </location>
</feature>
<feature type="signal peptide" evidence="2">
    <location>
        <begin position="1"/>
        <end position="22"/>
    </location>
</feature>
<dbReference type="SUPFAM" id="SSF47090">
    <property type="entry name" value="PGBD-like"/>
    <property type="match status" value="1"/>
</dbReference>
<comment type="caution">
    <text evidence="5">The sequence shown here is derived from an EMBL/GenBank/DDBJ whole genome shotgun (WGS) entry which is preliminary data.</text>
</comment>
<reference evidence="6" key="1">
    <citation type="submission" date="2017-09" db="EMBL/GenBank/DDBJ databases">
        <title>Depth-based differentiation of microbial function through sediment-hosted aquifers and enrichment of novel symbionts in the deep terrestrial subsurface.</title>
        <authorList>
            <person name="Probst A.J."/>
            <person name="Ladd B."/>
            <person name="Jarett J.K."/>
            <person name="Geller-Mcgrath D.E."/>
            <person name="Sieber C.M.K."/>
            <person name="Emerson J.B."/>
            <person name="Anantharaman K."/>
            <person name="Thomas B.C."/>
            <person name="Malmstrom R."/>
            <person name="Stieglmeier M."/>
            <person name="Klingl A."/>
            <person name="Woyke T."/>
            <person name="Ryan C.M."/>
            <person name="Banfield J.F."/>
        </authorList>
    </citation>
    <scope>NUCLEOTIDE SEQUENCE [LARGE SCALE GENOMIC DNA]</scope>
</reference>
<dbReference type="InterPro" id="IPR002477">
    <property type="entry name" value="Peptidoglycan-bd-like"/>
</dbReference>
<keyword evidence="1 2" id="KW-0732">Signal</keyword>
<dbReference type="AlphaFoldDB" id="A0A2H0UJY2"/>